<proteinExistence type="predicted"/>
<dbReference type="PROSITE" id="PS51257">
    <property type="entry name" value="PROKAR_LIPOPROTEIN"/>
    <property type="match status" value="1"/>
</dbReference>
<sequence length="340" mass="38578">MARESPPPYQLLPGDPFNLTLGVLVASLLAACKRVPGLAPLVQWQLNAYTNWNLIFIMLRLALKQKQWDPFLAVNSVGILVGFRTAMAQGIDENMRTKIRHLGLPLSRRTFVCLDHLLHTVPPALLVSHLVRRRKRVPLLNIVYVIGLSTWFNFRQSGLAHAPRRVPRLPELPMVCVHRQSGHLDASEIYVPHPWRRTWAREAASHPCRKPPWPLTSSLRRAASCARCPAEPSISHNFRRVQVSILVGCAATPPLVDALIRKERWRVLALASAMLLPYLSSSLDPRLRQRYFFEFQLQRLRKEEESRTCEDAPRSVTPGGAFRSRPTGARQVGRCNTTEL</sequence>
<accession>A0A6U8JDJ1</accession>
<dbReference type="AlphaFoldDB" id="A0A6U8JDJ1"/>
<name>A0A6U8JDJ1_EMIHU</name>
<organism evidence="2">
    <name type="scientific">Emiliania huxleyi</name>
    <name type="common">Coccolithophore</name>
    <name type="synonym">Pontosphaera huxleyi</name>
    <dbReference type="NCBI Taxonomy" id="2903"/>
    <lineage>
        <taxon>Eukaryota</taxon>
        <taxon>Haptista</taxon>
        <taxon>Haptophyta</taxon>
        <taxon>Prymnesiophyceae</taxon>
        <taxon>Isochrysidales</taxon>
        <taxon>Noelaerhabdaceae</taxon>
        <taxon>Emiliania</taxon>
    </lineage>
</organism>
<reference evidence="2" key="1">
    <citation type="submission" date="2021-01" db="EMBL/GenBank/DDBJ databases">
        <authorList>
            <person name="Corre E."/>
            <person name="Pelletier E."/>
            <person name="Niang G."/>
            <person name="Scheremetjew M."/>
            <person name="Finn R."/>
            <person name="Kale V."/>
            <person name="Holt S."/>
            <person name="Cochrane G."/>
            <person name="Meng A."/>
            <person name="Brown T."/>
            <person name="Cohen L."/>
        </authorList>
    </citation>
    <scope>NUCLEOTIDE SEQUENCE</scope>
    <source>
        <strain evidence="2">379</strain>
    </source>
</reference>
<evidence type="ECO:0000256" key="1">
    <source>
        <dbReference type="SAM" id="MobiDB-lite"/>
    </source>
</evidence>
<protein>
    <submittedName>
        <fullName evidence="2">Uncharacterized protein</fullName>
    </submittedName>
</protein>
<evidence type="ECO:0000313" key="2">
    <source>
        <dbReference type="EMBL" id="CAE0530989.1"/>
    </source>
</evidence>
<gene>
    <name evidence="2" type="ORF">EHUX00137_LOCUS5764</name>
</gene>
<feature type="region of interest" description="Disordered" evidence="1">
    <location>
        <begin position="306"/>
        <end position="340"/>
    </location>
</feature>
<dbReference type="EMBL" id="HBIR01008440">
    <property type="protein sequence ID" value="CAE0530989.1"/>
    <property type="molecule type" value="Transcribed_RNA"/>
</dbReference>